<gene>
    <name evidence="2" type="ORF">SPHINGO391_460096</name>
</gene>
<dbReference type="EMBL" id="CABVLI010000041">
    <property type="protein sequence ID" value="VVT19327.1"/>
    <property type="molecule type" value="Genomic_DNA"/>
</dbReference>
<dbReference type="AlphaFoldDB" id="A0A5E7ZJS6"/>
<feature type="compositionally biased region" description="Basic and acidic residues" evidence="1">
    <location>
        <begin position="190"/>
        <end position="201"/>
    </location>
</feature>
<proteinExistence type="predicted"/>
<evidence type="ECO:0000256" key="1">
    <source>
        <dbReference type="SAM" id="MobiDB-lite"/>
    </source>
</evidence>
<dbReference type="AntiFam" id="ANF00241">
    <property type="entry name" value="Shadow ORF (opposite mro)"/>
</dbReference>
<sequence length="800" mass="87657">MDQSLLHQLGHHRGDTARVIIILAEIFAGGLEVDHQRHLVAVRLPVVDRQVDADVARDRGEMDRRVGRAADRRIDDDRVVERVLGEDVGGLQILGDHGDDALAGLVRNLLAVAVRRRDRGRSGQLHAERFGKAVHRRRGAHRVAIAGRRRRRGDELDEALIVDRAGREQLARLPDDRPRAGALALVPAVEHRSDRQRDRRDVHGRRRHQTGGRRLVAADRQHDAVERIAVEHLDQRQIGEVAVEPGGRALAGFLDRVDREFERDAAGFADALAQAFGEHEVVAIAGAQVAAGLRDADDRLARAQFLEAKPEVQIPLQIERRHVDILGVVEPRTAAEFRHVGHRKGLSGDRISAGDGEAIDHGVVIGLARIDACRHEARLVRRVGEFLRFQRDAVPHPVQMALLADKRSVEEIAGIELHARLGRQHLEHAARQRILQPRGQFRLCGQALVEREIMVVAMAIADLLVAAVADPLADDAAATEIEHGAGDGLQRAGRDQRFADRGDRLGGDRQPVAIGARRRSFAAQIEDRVVGHVDDRRLVGLRVIADAEIAGFVERVRHRDVKRAGIARIAVGAAMAEHQRRGGAALGRDDRPGDLVEAVAAAVQRIGLVVERELIGLAVEREAATRDPVGVAADRHAEEVGMIDIGSEVVIAEHDVGDLAVAVGAHQRLQRRAVGQDPCGHAVRVAQRHRLDRGAVLQGAGGGALYVCRVGRLRRKRCEHGCHDDPRLSDCTHAGSPPLFATPLTRLARLYSQTIYFWASHAGKDCFSVADTARRMNDYGDADTDAHAYTRARRACRAGG</sequence>
<feature type="region of interest" description="Disordered" evidence="1">
    <location>
        <begin position="190"/>
        <end position="218"/>
    </location>
</feature>
<dbReference type="Proteomes" id="UP000326857">
    <property type="component" value="Unassembled WGS sequence"/>
</dbReference>
<accession>A0A5E7ZJS6</accession>
<name>A0A5E7ZJS6_9SPHN</name>
<organism evidence="2 3">
    <name type="scientific">Sphingomonas aurantiaca</name>
    <dbReference type="NCBI Taxonomy" id="185949"/>
    <lineage>
        <taxon>Bacteria</taxon>
        <taxon>Pseudomonadati</taxon>
        <taxon>Pseudomonadota</taxon>
        <taxon>Alphaproteobacteria</taxon>
        <taxon>Sphingomonadales</taxon>
        <taxon>Sphingomonadaceae</taxon>
        <taxon>Sphingomonas</taxon>
    </lineage>
</organism>
<evidence type="ECO:0000313" key="3">
    <source>
        <dbReference type="Proteomes" id="UP000326857"/>
    </source>
</evidence>
<reference evidence="2 3" key="1">
    <citation type="submission" date="2019-09" db="EMBL/GenBank/DDBJ databases">
        <authorList>
            <person name="Dittami M. S."/>
        </authorList>
    </citation>
    <scope>NUCLEOTIDE SEQUENCE [LARGE SCALE GENOMIC DNA]</scope>
    <source>
        <strain evidence="2">SPHINGO391</strain>
    </source>
</reference>
<feature type="compositionally biased region" description="Basic residues" evidence="1">
    <location>
        <begin position="202"/>
        <end position="211"/>
    </location>
</feature>
<evidence type="ECO:0000313" key="2">
    <source>
        <dbReference type="EMBL" id="VVT19327.1"/>
    </source>
</evidence>
<protein>
    <submittedName>
        <fullName evidence="2">Uncharacterized protein</fullName>
    </submittedName>
</protein>